<dbReference type="PANTHER" id="PTHR37508">
    <property type="entry name" value="TRANSMEMBRANE PROTEIN"/>
    <property type="match status" value="1"/>
</dbReference>
<dbReference type="PANTHER" id="PTHR37508:SF1">
    <property type="entry name" value="TRANSMEMBRANE PROTEIN"/>
    <property type="match status" value="1"/>
</dbReference>
<name>A0A814H0Z5_9BILA</name>
<dbReference type="Proteomes" id="UP000663879">
    <property type="component" value="Unassembled WGS sequence"/>
</dbReference>
<organism evidence="3 4">
    <name type="scientific">Brachionus calyciflorus</name>
    <dbReference type="NCBI Taxonomy" id="104777"/>
    <lineage>
        <taxon>Eukaryota</taxon>
        <taxon>Metazoa</taxon>
        <taxon>Spiralia</taxon>
        <taxon>Gnathifera</taxon>
        <taxon>Rotifera</taxon>
        <taxon>Eurotatoria</taxon>
        <taxon>Monogononta</taxon>
        <taxon>Pseudotrocha</taxon>
        <taxon>Ploima</taxon>
        <taxon>Brachionidae</taxon>
        <taxon>Brachionus</taxon>
    </lineage>
</organism>
<evidence type="ECO:0000313" key="4">
    <source>
        <dbReference type="Proteomes" id="UP000663879"/>
    </source>
</evidence>
<dbReference type="EMBL" id="CAJNOC010003928">
    <property type="protein sequence ID" value="CAF1003327.1"/>
    <property type="molecule type" value="Genomic_DNA"/>
</dbReference>
<comment type="caution">
    <text evidence="3">The sequence shown here is derived from an EMBL/GenBank/DDBJ whole genome shotgun (WGS) entry which is preliminary data.</text>
</comment>
<keyword evidence="1" id="KW-0175">Coiled coil</keyword>
<feature type="compositionally biased region" description="Basic and acidic residues" evidence="2">
    <location>
        <begin position="16"/>
        <end position="25"/>
    </location>
</feature>
<accession>A0A814H0Z5</accession>
<dbReference type="OrthoDB" id="10373474at2759"/>
<feature type="region of interest" description="Disordered" evidence="2">
    <location>
        <begin position="1"/>
        <end position="25"/>
    </location>
</feature>
<feature type="non-terminal residue" evidence="3">
    <location>
        <position position="1"/>
    </location>
</feature>
<sequence length="164" mass="18952">FLSKILPKTDINNDEDEKKKNSISRSEKLYQKEKELTDFKRDLQREERETNAEIVKISTNLKDLTVEDNDLEASIKSLELANAFMANSIIITFELTRQFLIGVQNHCKDLSDLDRIKSYAEAELKNEVIEELRSSGLKSNINNLLNDLKLLCLIIPEQKGDFVY</sequence>
<feature type="coiled-coil region" evidence="1">
    <location>
        <begin position="29"/>
        <end position="81"/>
    </location>
</feature>
<evidence type="ECO:0000256" key="2">
    <source>
        <dbReference type="SAM" id="MobiDB-lite"/>
    </source>
</evidence>
<keyword evidence="4" id="KW-1185">Reference proteome</keyword>
<protein>
    <submittedName>
        <fullName evidence="3">Uncharacterized protein</fullName>
    </submittedName>
</protein>
<reference evidence="3" key="1">
    <citation type="submission" date="2021-02" db="EMBL/GenBank/DDBJ databases">
        <authorList>
            <person name="Nowell W R."/>
        </authorList>
    </citation>
    <scope>NUCLEOTIDE SEQUENCE</scope>
    <source>
        <strain evidence="3">Ploen Becks lab</strain>
    </source>
</reference>
<dbReference type="AlphaFoldDB" id="A0A814H0Z5"/>
<evidence type="ECO:0000256" key="1">
    <source>
        <dbReference type="SAM" id="Coils"/>
    </source>
</evidence>
<gene>
    <name evidence="3" type="ORF">OXX778_LOCUS16523</name>
</gene>
<evidence type="ECO:0000313" key="3">
    <source>
        <dbReference type="EMBL" id="CAF1003327.1"/>
    </source>
</evidence>
<proteinExistence type="predicted"/>